<keyword evidence="2" id="KW-0833">Ubl conjugation pathway</keyword>
<dbReference type="OrthoDB" id="47801at2759"/>
<feature type="domain" description="UBC core" evidence="4">
    <location>
        <begin position="462"/>
        <end position="622"/>
    </location>
</feature>
<dbReference type="PANTHER" id="PTHR46116:SF41">
    <property type="entry name" value="UBIQUITIN-CONJUGATING ENZYME E2 25-RELATED"/>
    <property type="match status" value="1"/>
</dbReference>
<dbReference type="Pfam" id="PF00179">
    <property type="entry name" value="UQ_con"/>
    <property type="match status" value="1"/>
</dbReference>
<accession>A0A834X2A8</accession>
<dbReference type="PROSITE" id="PS50127">
    <property type="entry name" value="UBC_2"/>
    <property type="match status" value="1"/>
</dbReference>
<feature type="compositionally biased region" description="Polar residues" evidence="3">
    <location>
        <begin position="190"/>
        <end position="201"/>
    </location>
</feature>
<sequence>MSRSIEPPPLLKYSFRNSKRRVYSGSNSLLMDPDVVEISPPIHHPSKLIKQKVVKAILRDVIDIDDDEDSADLVFIGENVGGSNKGKDVSDNIFCPPGMEQFGSANLPESNGYASVSHNINNVEGHNSDLSFDEDDYIDLFSEDYMEEDEYAILQAHFDNVDIPAGIEASIPWMPNFDQDLKKSVSSSSNPWSHTQSNAKNSHVTNLPQLSWAAEPSHPIQGTSVGSSSFQTKMDAIDYPSGIEMSSPQLLTQPVPGKKETTASQNGQGTLNLNLSLGVDSSKPLWFKGHSNSKKPAVFPGSSSHHYLLKPSEFMNIPPGSEPYWEKMKSAKKAHEKDILFHSSFFKSVEGSYNVPGMESANLTWKNPPNYNPSFVKVSGLNFPYYPFHGPQMFGNNMWGHNYAPSEKNETTADIPLVTISDEERDEILRKFRHFKQFDTVEDTSDHYYNNNSNSLKQNPKSWSKRIQEEWKILEKDLPDSIFVRVYESRMDLLRAVIIGAEGTPYHDGLFFFDVFFPSGYPNVPPQVHYHSGGLRLNPNLYHCGKVCLSLLNTWSGNKNEKWLPGVSTVLQVLVSIQGLILNTKPFFNEPGYARMSGSPSGEMRSVQYNEETFILSLRTMTYMIRRPPKV</sequence>
<evidence type="ECO:0000313" key="6">
    <source>
        <dbReference type="Proteomes" id="UP000634136"/>
    </source>
</evidence>
<dbReference type="GO" id="GO:0061631">
    <property type="term" value="F:ubiquitin conjugating enzyme activity"/>
    <property type="evidence" value="ECO:0007669"/>
    <property type="project" value="TreeGrafter"/>
</dbReference>
<evidence type="ECO:0000313" key="5">
    <source>
        <dbReference type="EMBL" id="KAF7836724.1"/>
    </source>
</evidence>
<dbReference type="Gene3D" id="3.10.110.10">
    <property type="entry name" value="Ubiquitin Conjugating Enzyme"/>
    <property type="match status" value="1"/>
</dbReference>
<dbReference type="SMART" id="SM00212">
    <property type="entry name" value="UBCc"/>
    <property type="match status" value="1"/>
</dbReference>
<evidence type="ECO:0000259" key="4">
    <source>
        <dbReference type="PROSITE" id="PS50127"/>
    </source>
</evidence>
<proteinExistence type="predicted"/>
<gene>
    <name evidence="5" type="ORF">G2W53_011583</name>
</gene>
<evidence type="ECO:0000256" key="2">
    <source>
        <dbReference type="ARBA" id="ARBA00022786"/>
    </source>
</evidence>
<dbReference type="EMBL" id="JAAIUW010000004">
    <property type="protein sequence ID" value="KAF7836724.1"/>
    <property type="molecule type" value="Genomic_DNA"/>
</dbReference>
<dbReference type="Proteomes" id="UP000634136">
    <property type="component" value="Unassembled WGS sequence"/>
</dbReference>
<feature type="region of interest" description="Disordered" evidence="3">
    <location>
        <begin position="182"/>
        <end position="201"/>
    </location>
</feature>
<reference evidence="5" key="1">
    <citation type="submission" date="2020-09" db="EMBL/GenBank/DDBJ databases">
        <title>Genome-Enabled Discovery of Anthraquinone Biosynthesis in Senna tora.</title>
        <authorList>
            <person name="Kang S.-H."/>
            <person name="Pandey R.P."/>
            <person name="Lee C.-M."/>
            <person name="Sim J.-S."/>
            <person name="Jeong J.-T."/>
            <person name="Choi B.-S."/>
            <person name="Jung M."/>
            <person name="Ginzburg D."/>
            <person name="Zhao K."/>
            <person name="Won S.Y."/>
            <person name="Oh T.-J."/>
            <person name="Yu Y."/>
            <person name="Kim N.-H."/>
            <person name="Lee O.R."/>
            <person name="Lee T.-H."/>
            <person name="Bashyal P."/>
            <person name="Kim T.-S."/>
            <person name="Lee W.-H."/>
            <person name="Kawkins C."/>
            <person name="Kim C.-K."/>
            <person name="Kim J.S."/>
            <person name="Ahn B.O."/>
            <person name="Rhee S.Y."/>
            <person name="Sohng J.K."/>
        </authorList>
    </citation>
    <scope>NUCLEOTIDE SEQUENCE</scope>
    <source>
        <tissue evidence="5">Leaf</tissue>
    </source>
</reference>
<dbReference type="InterPro" id="IPR016135">
    <property type="entry name" value="UBQ-conjugating_enzyme/RWD"/>
</dbReference>
<keyword evidence="1" id="KW-0808">Transferase</keyword>
<dbReference type="CDD" id="cd23837">
    <property type="entry name" value="UBCc_UBE2O"/>
    <property type="match status" value="1"/>
</dbReference>
<evidence type="ECO:0000256" key="1">
    <source>
        <dbReference type="ARBA" id="ARBA00022679"/>
    </source>
</evidence>
<keyword evidence="6" id="KW-1185">Reference proteome</keyword>
<protein>
    <submittedName>
        <fullName evidence="5">Putative ubiquitin-conjugating enzyme E2 25 isoform X2</fullName>
    </submittedName>
</protein>
<dbReference type="SUPFAM" id="SSF54495">
    <property type="entry name" value="UBC-like"/>
    <property type="match status" value="1"/>
</dbReference>
<dbReference type="PANTHER" id="PTHR46116">
    <property type="entry name" value="(E3-INDEPENDENT) E2 UBIQUITIN-CONJUGATING ENZYME"/>
    <property type="match status" value="1"/>
</dbReference>
<dbReference type="InterPro" id="IPR000608">
    <property type="entry name" value="UBC"/>
</dbReference>
<feature type="region of interest" description="Disordered" evidence="3">
    <location>
        <begin position="243"/>
        <end position="269"/>
    </location>
</feature>
<comment type="caution">
    <text evidence="5">The sequence shown here is derived from an EMBL/GenBank/DDBJ whole genome shotgun (WGS) entry which is preliminary data.</text>
</comment>
<organism evidence="5 6">
    <name type="scientific">Senna tora</name>
    <dbReference type="NCBI Taxonomy" id="362788"/>
    <lineage>
        <taxon>Eukaryota</taxon>
        <taxon>Viridiplantae</taxon>
        <taxon>Streptophyta</taxon>
        <taxon>Embryophyta</taxon>
        <taxon>Tracheophyta</taxon>
        <taxon>Spermatophyta</taxon>
        <taxon>Magnoliopsida</taxon>
        <taxon>eudicotyledons</taxon>
        <taxon>Gunneridae</taxon>
        <taxon>Pentapetalae</taxon>
        <taxon>rosids</taxon>
        <taxon>fabids</taxon>
        <taxon>Fabales</taxon>
        <taxon>Fabaceae</taxon>
        <taxon>Caesalpinioideae</taxon>
        <taxon>Cassia clade</taxon>
        <taxon>Senna</taxon>
    </lineage>
</organism>
<dbReference type="AlphaFoldDB" id="A0A834X2A8"/>
<evidence type="ECO:0000256" key="3">
    <source>
        <dbReference type="SAM" id="MobiDB-lite"/>
    </source>
</evidence>
<name>A0A834X2A8_9FABA</name>